<proteinExistence type="inferred from homology"/>
<dbReference type="InterPro" id="IPR033645">
    <property type="entry name" value="VirB9/CagX/TrbG_C"/>
</dbReference>
<dbReference type="Pfam" id="PF03524">
    <property type="entry name" value="CagX"/>
    <property type="match status" value="1"/>
</dbReference>
<keyword evidence="2" id="KW-0732">Signal</keyword>
<dbReference type="KEGG" id="acib:ACBT_2180"/>
<evidence type="ECO:0000256" key="1">
    <source>
        <dbReference type="ARBA" id="ARBA00006135"/>
    </source>
</evidence>
<dbReference type="Gene3D" id="2.60.40.2500">
    <property type="match status" value="1"/>
</dbReference>
<evidence type="ECO:0000313" key="3">
    <source>
        <dbReference type="EMBL" id="QKJ28062.1"/>
    </source>
</evidence>
<comment type="similarity">
    <text evidence="1">Belongs to the TrbG/VirB9 family.</text>
</comment>
<name>A0A7L5JS79_9BACT</name>
<protein>
    <submittedName>
        <fullName evidence="3">P-type type IV conjugative transfer system translocation pore protein TrbG/VirB9</fullName>
    </submittedName>
</protein>
<dbReference type="RefSeq" id="WP_024774491.1">
    <property type="nucleotide sequence ID" value="NZ_CP054051.1"/>
</dbReference>
<accession>A0A7L5JS79</accession>
<dbReference type="AlphaFoldDB" id="A0A7L5JS79"/>
<dbReference type="NCBIfam" id="TIGR02781">
    <property type="entry name" value="VirB9"/>
    <property type="match status" value="1"/>
</dbReference>
<gene>
    <name evidence="3" type="ORF">ACBT_2180</name>
</gene>
<evidence type="ECO:0000256" key="2">
    <source>
        <dbReference type="ARBA" id="ARBA00022729"/>
    </source>
</evidence>
<dbReference type="EMBL" id="CP054051">
    <property type="protein sequence ID" value="QKJ28062.1"/>
    <property type="molecule type" value="Genomic_DNA"/>
</dbReference>
<dbReference type="InterPro" id="IPR038161">
    <property type="entry name" value="VirB9/CagX/TrbG_C_sf"/>
</dbReference>
<dbReference type="Proteomes" id="UP000509513">
    <property type="component" value="Chromosome"/>
</dbReference>
<reference evidence="3 4" key="1">
    <citation type="submission" date="2020-05" db="EMBL/GenBank/DDBJ databases">
        <title>Complete genome sequencing of Campylobacter and Arcobacter type strains.</title>
        <authorList>
            <person name="Miller W.G."/>
            <person name="Yee E."/>
        </authorList>
    </citation>
    <scope>NUCLEOTIDE SEQUENCE [LARGE SCALE GENOMIC DNA]</scope>
    <source>
        <strain evidence="3 4">LMG 21996</strain>
    </source>
</reference>
<organism evidence="3 4">
    <name type="scientific">Aliarcobacter cibarius</name>
    <dbReference type="NCBI Taxonomy" id="255507"/>
    <lineage>
        <taxon>Bacteria</taxon>
        <taxon>Pseudomonadati</taxon>
        <taxon>Campylobacterota</taxon>
        <taxon>Epsilonproteobacteria</taxon>
        <taxon>Campylobacterales</taxon>
        <taxon>Arcobacteraceae</taxon>
        <taxon>Aliarcobacter</taxon>
    </lineage>
</organism>
<evidence type="ECO:0000313" key="4">
    <source>
        <dbReference type="Proteomes" id="UP000509513"/>
    </source>
</evidence>
<dbReference type="InterPro" id="IPR010258">
    <property type="entry name" value="Conjugal_tfr_TrbG/VirB9/CagX"/>
</dbReference>
<sequence length="295" mass="34752">MKQLVFFTIFTINVLFAIDIPKSTLFDKRIVYTNFNKDDVFQISAKNGYTTVIQFAEDERILDMASGFSSGWDIQDRRNFVFIKPKSYESNFAIDELGETVNKKMIIDPNPNDWKTNLIVLTNKREYVFNLDLNTDKNSYFKFTFKYPQEELNKKQQQEKLKKEIIQKDEIREELNKTAIPRNWDYYMNQNKYSENISPTFAYDDGQFTYLGFNSIKDIPSVFLYENDKESILNTHIKKDGNYDVLVIQKTAKQFVLRSGDRIVGIWNKSFGINPKEVQQTTISKDIQRELIDGK</sequence>
<dbReference type="CDD" id="cd06911">
    <property type="entry name" value="VirB9_CagX_TrbG"/>
    <property type="match status" value="1"/>
</dbReference>
<dbReference type="InterPro" id="IPR014148">
    <property type="entry name" value="VirB9"/>
</dbReference>